<evidence type="ECO:0000313" key="2">
    <source>
        <dbReference type="EMBL" id="MFC5016551.1"/>
    </source>
</evidence>
<evidence type="ECO:0008006" key="4">
    <source>
        <dbReference type="Google" id="ProtNLM"/>
    </source>
</evidence>
<accession>A0ABV9WXM3</accession>
<keyword evidence="1" id="KW-0732">Signal</keyword>
<reference evidence="3" key="1">
    <citation type="journal article" date="2019" name="Int. J. Syst. Evol. Microbiol.">
        <title>The Global Catalogue of Microorganisms (GCM) 10K type strain sequencing project: providing services to taxonomists for standard genome sequencing and annotation.</title>
        <authorList>
            <consortium name="The Broad Institute Genomics Platform"/>
            <consortium name="The Broad Institute Genome Sequencing Center for Infectious Disease"/>
            <person name="Wu L."/>
            <person name="Ma J."/>
        </authorList>
    </citation>
    <scope>NUCLEOTIDE SEQUENCE [LARGE SCALE GENOMIC DNA]</scope>
    <source>
        <strain evidence="3">CGMCC 4.1542</strain>
    </source>
</reference>
<keyword evidence="3" id="KW-1185">Reference proteome</keyword>
<evidence type="ECO:0000313" key="3">
    <source>
        <dbReference type="Proteomes" id="UP001595855"/>
    </source>
</evidence>
<proteinExistence type="predicted"/>
<feature type="chain" id="PRO_5045417350" description="Secreted protein" evidence="1">
    <location>
        <begin position="26"/>
        <end position="71"/>
    </location>
</feature>
<dbReference type="EMBL" id="JBHSJO010000001">
    <property type="protein sequence ID" value="MFC5016551.1"/>
    <property type="molecule type" value="Genomic_DNA"/>
</dbReference>
<protein>
    <recommendedName>
        <fullName evidence="4">Secreted protein</fullName>
    </recommendedName>
</protein>
<evidence type="ECO:0000256" key="1">
    <source>
        <dbReference type="SAM" id="SignalP"/>
    </source>
</evidence>
<comment type="caution">
    <text evidence="2">The sequence shown here is derived from an EMBL/GenBank/DDBJ whole genome shotgun (WGS) entry which is preliminary data.</text>
</comment>
<sequence length="71" mass="7168">MRTKPIMRNTLLRSVLAAAFSAVLAVGALTGLSGEKETKADSTWGMAATTVASTVSSAAPTPLGADDSTWG</sequence>
<gene>
    <name evidence="2" type="ORF">ACFPRC_16885</name>
</gene>
<organism evidence="2 3">
    <name type="scientific">Streptomyces lienomycini</name>
    <dbReference type="NCBI Taxonomy" id="284035"/>
    <lineage>
        <taxon>Bacteria</taxon>
        <taxon>Bacillati</taxon>
        <taxon>Actinomycetota</taxon>
        <taxon>Actinomycetes</taxon>
        <taxon>Kitasatosporales</taxon>
        <taxon>Streptomycetaceae</taxon>
        <taxon>Streptomyces</taxon>
    </lineage>
</organism>
<name>A0ABV9WXM3_9ACTN</name>
<feature type="signal peptide" evidence="1">
    <location>
        <begin position="1"/>
        <end position="25"/>
    </location>
</feature>
<dbReference type="Proteomes" id="UP001595855">
    <property type="component" value="Unassembled WGS sequence"/>
</dbReference>
<dbReference type="RefSeq" id="WP_344503384.1">
    <property type="nucleotide sequence ID" value="NZ_BAAATN010000005.1"/>
</dbReference>